<dbReference type="SMART" id="SM00418">
    <property type="entry name" value="HTH_ARSR"/>
    <property type="match status" value="1"/>
</dbReference>
<dbReference type="EMBL" id="BAHB01000096">
    <property type="protein sequence ID" value="GAB87161.1"/>
    <property type="molecule type" value="Genomic_DNA"/>
</dbReference>
<dbReference type="InterPro" id="IPR036390">
    <property type="entry name" value="WH_DNA-bd_sf"/>
</dbReference>
<comment type="caution">
    <text evidence="2">The sequence shown here is derived from an EMBL/GenBank/DDBJ whole genome shotgun (WGS) entry which is preliminary data.</text>
</comment>
<sequence length="120" mass="13757">MTSRATLSHMANRTATLDEIFGALSDPTRRAVVERLGRGSASVGELADPFPMSLPSFMKHLKVLEESGLVMTKKTGRIRMCTLDRRRLRRLQTWLEHQRVVWTERTDRLEAFVTESEETP</sequence>
<feature type="domain" description="HTH arsR-type" evidence="1">
    <location>
        <begin position="9"/>
        <end position="102"/>
    </location>
</feature>
<dbReference type="Proteomes" id="UP000010744">
    <property type="component" value="Unassembled WGS sequence"/>
</dbReference>
<organism evidence="2 3">
    <name type="scientific">Gordonia rubripertincta NBRC 101908</name>
    <dbReference type="NCBI Taxonomy" id="1077975"/>
    <lineage>
        <taxon>Bacteria</taxon>
        <taxon>Bacillati</taxon>
        <taxon>Actinomycetota</taxon>
        <taxon>Actinomycetes</taxon>
        <taxon>Mycobacteriales</taxon>
        <taxon>Gordoniaceae</taxon>
        <taxon>Gordonia</taxon>
    </lineage>
</organism>
<dbReference type="Pfam" id="PF12840">
    <property type="entry name" value="HTH_20"/>
    <property type="match status" value="1"/>
</dbReference>
<reference evidence="2 3" key="1">
    <citation type="submission" date="2012-08" db="EMBL/GenBank/DDBJ databases">
        <title>Whole genome shotgun sequence of Gordonia rubripertincta NBRC 101908.</title>
        <authorList>
            <person name="Takarada H."/>
            <person name="Hosoyama A."/>
            <person name="Tsuchikane K."/>
            <person name="Katsumata H."/>
            <person name="Baba S."/>
            <person name="Ohji S."/>
            <person name="Yamazaki S."/>
            <person name="Fujita N."/>
        </authorList>
    </citation>
    <scope>NUCLEOTIDE SEQUENCE [LARGE SCALE GENOMIC DNA]</scope>
    <source>
        <strain evidence="2 3">NBRC 101908</strain>
    </source>
</reference>
<dbReference type="Gene3D" id="1.10.10.10">
    <property type="entry name" value="Winged helix-like DNA-binding domain superfamily/Winged helix DNA-binding domain"/>
    <property type="match status" value="1"/>
</dbReference>
<dbReference type="SUPFAM" id="SSF46785">
    <property type="entry name" value="Winged helix' DNA-binding domain"/>
    <property type="match status" value="1"/>
</dbReference>
<accession>A0ABQ0HY11</accession>
<name>A0ABQ0HY11_GORRU</name>
<protein>
    <submittedName>
        <fullName evidence="2">ArsR family transcriptional regulator</fullName>
    </submittedName>
</protein>
<dbReference type="InterPro" id="IPR001845">
    <property type="entry name" value="HTH_ArsR_DNA-bd_dom"/>
</dbReference>
<dbReference type="PROSITE" id="PS50987">
    <property type="entry name" value="HTH_ARSR_2"/>
    <property type="match status" value="1"/>
</dbReference>
<dbReference type="CDD" id="cd00090">
    <property type="entry name" value="HTH_ARSR"/>
    <property type="match status" value="1"/>
</dbReference>
<dbReference type="NCBIfam" id="NF033788">
    <property type="entry name" value="HTH_metalloreg"/>
    <property type="match status" value="1"/>
</dbReference>
<proteinExistence type="predicted"/>
<gene>
    <name evidence="2" type="ORF">GORBP_096_00090</name>
</gene>
<evidence type="ECO:0000313" key="3">
    <source>
        <dbReference type="Proteomes" id="UP000010744"/>
    </source>
</evidence>
<dbReference type="InterPro" id="IPR036388">
    <property type="entry name" value="WH-like_DNA-bd_sf"/>
</dbReference>
<dbReference type="InterPro" id="IPR011991">
    <property type="entry name" value="ArsR-like_HTH"/>
</dbReference>
<dbReference type="PANTHER" id="PTHR38600:SF2">
    <property type="entry name" value="SLL0088 PROTEIN"/>
    <property type="match status" value="1"/>
</dbReference>
<evidence type="ECO:0000313" key="2">
    <source>
        <dbReference type="EMBL" id="GAB87161.1"/>
    </source>
</evidence>
<evidence type="ECO:0000259" key="1">
    <source>
        <dbReference type="PROSITE" id="PS50987"/>
    </source>
</evidence>
<dbReference type="PRINTS" id="PR00778">
    <property type="entry name" value="HTHARSR"/>
</dbReference>
<keyword evidence="3" id="KW-1185">Reference proteome</keyword>
<dbReference type="PANTHER" id="PTHR38600">
    <property type="entry name" value="TRANSCRIPTIONAL REGULATORY PROTEIN"/>
    <property type="match status" value="1"/>
</dbReference>